<evidence type="ECO:0000256" key="6">
    <source>
        <dbReference type="SAM" id="SignalP"/>
    </source>
</evidence>
<keyword evidence="4" id="KW-0472">Membrane</keyword>
<dbReference type="AlphaFoldDB" id="A0A5M8NYA8"/>
<dbReference type="Gene3D" id="1.25.40.390">
    <property type="match status" value="1"/>
</dbReference>
<evidence type="ECO:0000256" key="5">
    <source>
        <dbReference type="ARBA" id="ARBA00023237"/>
    </source>
</evidence>
<reference evidence="9 10" key="1">
    <citation type="submission" date="2019-03" db="EMBL/GenBank/DDBJ databases">
        <title>Single cell metagenomics reveals metabolic interactions within the superorganism composed of flagellate Streblomastix strix and complex community of Bacteroidetes bacteria on its surface.</title>
        <authorList>
            <person name="Treitli S.C."/>
            <person name="Kolisko M."/>
            <person name="Husnik F."/>
            <person name="Keeling P."/>
            <person name="Hampl V."/>
        </authorList>
    </citation>
    <scope>NUCLEOTIDE SEQUENCE [LARGE SCALE GENOMIC DNA]</scope>
    <source>
        <strain evidence="9">St1</strain>
    </source>
</reference>
<organism evidence="9 10">
    <name type="scientific">Candidatus Ordinivivax streblomastigis</name>
    <dbReference type="NCBI Taxonomy" id="2540710"/>
    <lineage>
        <taxon>Bacteria</taxon>
        <taxon>Pseudomonadati</taxon>
        <taxon>Bacteroidota</taxon>
        <taxon>Bacteroidia</taxon>
        <taxon>Bacteroidales</taxon>
        <taxon>Candidatus Ordinivivax</taxon>
    </lineage>
</organism>
<dbReference type="GO" id="GO:0009279">
    <property type="term" value="C:cell outer membrane"/>
    <property type="evidence" value="ECO:0007669"/>
    <property type="project" value="UniProtKB-SubCell"/>
</dbReference>
<dbReference type="InterPro" id="IPR012944">
    <property type="entry name" value="SusD_RagB_dom"/>
</dbReference>
<feature type="domain" description="SusD-like N-terminal" evidence="8">
    <location>
        <begin position="45"/>
        <end position="220"/>
    </location>
</feature>
<dbReference type="Pfam" id="PF07980">
    <property type="entry name" value="SusD_RagB"/>
    <property type="match status" value="1"/>
</dbReference>
<name>A0A5M8NYA8_9BACT</name>
<evidence type="ECO:0000259" key="7">
    <source>
        <dbReference type="Pfam" id="PF07980"/>
    </source>
</evidence>
<evidence type="ECO:0000259" key="8">
    <source>
        <dbReference type="Pfam" id="PF14322"/>
    </source>
</evidence>
<feature type="signal peptide" evidence="6">
    <location>
        <begin position="1"/>
        <end position="25"/>
    </location>
</feature>
<feature type="domain" description="RagB/SusD" evidence="7">
    <location>
        <begin position="288"/>
        <end position="544"/>
    </location>
</feature>
<dbReference type="PROSITE" id="PS51257">
    <property type="entry name" value="PROKAR_LIPOPROTEIN"/>
    <property type="match status" value="1"/>
</dbReference>
<keyword evidence="3 6" id="KW-0732">Signal</keyword>
<evidence type="ECO:0000256" key="2">
    <source>
        <dbReference type="ARBA" id="ARBA00006275"/>
    </source>
</evidence>
<proteinExistence type="inferred from homology"/>
<evidence type="ECO:0000256" key="3">
    <source>
        <dbReference type="ARBA" id="ARBA00022729"/>
    </source>
</evidence>
<evidence type="ECO:0000256" key="4">
    <source>
        <dbReference type="ARBA" id="ARBA00023136"/>
    </source>
</evidence>
<evidence type="ECO:0000313" key="10">
    <source>
        <dbReference type="Proteomes" id="UP000324575"/>
    </source>
</evidence>
<evidence type="ECO:0000313" key="9">
    <source>
        <dbReference type="EMBL" id="KAA6300465.1"/>
    </source>
</evidence>
<accession>A0A5M8NYA8</accession>
<comment type="caution">
    <text evidence="9">The sequence shown here is derived from an EMBL/GenBank/DDBJ whole genome shotgun (WGS) entry which is preliminary data.</text>
</comment>
<dbReference type="Pfam" id="PF14322">
    <property type="entry name" value="SusD-like_3"/>
    <property type="match status" value="1"/>
</dbReference>
<sequence length="544" mass="62200">MKKKFLSVSTNIASLFFLLMVSCNGLDQYPTGQFTEENYWSSTNKAMSVLNMAYNQMYNNSYFFNTESLSDNLYEGRGSSNEKIISSGQADAATGRFENEWKDCYAGIKTCHTFLENVDKVPNMDESLKQRAKAEARFIRAYLFFRLANWYGDVPLFEQDITLSESKTIGRTPYAEVIDFVRRELNDISQYLPTKEEYSADDNGRITSGAAIALNARTYLYANDWANVISSCERLIDGTHGNYSLFPDYEGLFLPENEYNEEVILDLSYVPSLKTWGNYFDYAPLSVGARVNGMSPTQELVDDYTMLNGRSIIDPLSGYDEDAPYQNRDPRLTATVVYHGFLWKLPNGQVRTIYIKPGSALDETARVDEYTGPGANSTGTGYYMRKYYDPTYTGSMNAGLNLILIRYGDILLMYAEAKNELGQMTEAIWNTTIRALRQRAGFTDAAALNYNSAWTQNDLRTIIHRERRVELALESLRIHDIRRWKTAETLLNTYPHGAKYGDISIDNGYIRLDRRNFNKDRDYLWAVPQDERDINPNLGQNPGY</sequence>
<comment type="subcellular location">
    <subcellularLocation>
        <location evidence="1">Cell outer membrane</location>
    </subcellularLocation>
</comment>
<dbReference type="Proteomes" id="UP000324575">
    <property type="component" value="Unassembled WGS sequence"/>
</dbReference>
<keyword evidence="5" id="KW-0998">Cell outer membrane</keyword>
<dbReference type="SUPFAM" id="SSF48452">
    <property type="entry name" value="TPR-like"/>
    <property type="match status" value="1"/>
</dbReference>
<dbReference type="InterPro" id="IPR011990">
    <property type="entry name" value="TPR-like_helical_dom_sf"/>
</dbReference>
<feature type="chain" id="PRO_5024435025" evidence="6">
    <location>
        <begin position="26"/>
        <end position="544"/>
    </location>
</feature>
<dbReference type="InterPro" id="IPR033985">
    <property type="entry name" value="SusD-like_N"/>
</dbReference>
<gene>
    <name evidence="9" type="ORF">EZS26_003393</name>
</gene>
<dbReference type="EMBL" id="SNRX01000078">
    <property type="protein sequence ID" value="KAA6300465.1"/>
    <property type="molecule type" value="Genomic_DNA"/>
</dbReference>
<comment type="similarity">
    <text evidence="2">Belongs to the SusD family.</text>
</comment>
<protein>
    <submittedName>
        <fullName evidence="9">RagB/SusD family nutrient uptake outer membrane protein</fullName>
    </submittedName>
</protein>
<evidence type="ECO:0000256" key="1">
    <source>
        <dbReference type="ARBA" id="ARBA00004442"/>
    </source>
</evidence>